<organism evidence="2 3">
    <name type="scientific">Paramuricea clavata</name>
    <name type="common">Red gorgonian</name>
    <name type="synonym">Violescent sea-whip</name>
    <dbReference type="NCBI Taxonomy" id="317549"/>
    <lineage>
        <taxon>Eukaryota</taxon>
        <taxon>Metazoa</taxon>
        <taxon>Cnidaria</taxon>
        <taxon>Anthozoa</taxon>
        <taxon>Octocorallia</taxon>
        <taxon>Malacalcyonacea</taxon>
        <taxon>Plexauridae</taxon>
        <taxon>Paramuricea</taxon>
    </lineage>
</organism>
<protein>
    <submittedName>
        <fullName evidence="2">Uncharacterized protein</fullName>
    </submittedName>
</protein>
<comment type="caution">
    <text evidence="2">The sequence shown here is derived from an EMBL/GenBank/DDBJ whole genome shotgun (WGS) entry which is preliminary data.</text>
</comment>
<feature type="compositionally biased region" description="Basic and acidic residues" evidence="1">
    <location>
        <begin position="216"/>
        <end position="227"/>
    </location>
</feature>
<evidence type="ECO:0000313" key="2">
    <source>
        <dbReference type="EMBL" id="CAB4008250.1"/>
    </source>
</evidence>
<evidence type="ECO:0000313" key="3">
    <source>
        <dbReference type="Proteomes" id="UP001152795"/>
    </source>
</evidence>
<feature type="region of interest" description="Disordered" evidence="1">
    <location>
        <begin position="124"/>
        <end position="302"/>
    </location>
</feature>
<proteinExistence type="predicted"/>
<feature type="compositionally biased region" description="Polar residues" evidence="1">
    <location>
        <begin position="250"/>
        <end position="260"/>
    </location>
</feature>
<feature type="compositionally biased region" description="Polar residues" evidence="1">
    <location>
        <begin position="228"/>
        <end position="239"/>
    </location>
</feature>
<gene>
    <name evidence="2" type="ORF">PACLA_8A079316</name>
</gene>
<dbReference type="EMBL" id="CACRXK020006068">
    <property type="protein sequence ID" value="CAB4008250.1"/>
    <property type="molecule type" value="Genomic_DNA"/>
</dbReference>
<keyword evidence="3" id="KW-1185">Reference proteome</keyword>
<reference evidence="2" key="1">
    <citation type="submission" date="2020-04" db="EMBL/GenBank/DDBJ databases">
        <authorList>
            <person name="Alioto T."/>
            <person name="Alioto T."/>
            <person name="Gomez Garrido J."/>
        </authorList>
    </citation>
    <scope>NUCLEOTIDE SEQUENCE</scope>
    <source>
        <strain evidence="2">A484AB</strain>
    </source>
</reference>
<feature type="compositionally biased region" description="Polar residues" evidence="1">
    <location>
        <begin position="139"/>
        <end position="152"/>
    </location>
</feature>
<feature type="compositionally biased region" description="Basic and acidic residues" evidence="1">
    <location>
        <begin position="174"/>
        <end position="185"/>
    </location>
</feature>
<dbReference type="Proteomes" id="UP001152795">
    <property type="component" value="Unassembled WGS sequence"/>
</dbReference>
<sequence>MNCSPEIMDSAVDVAAPETIASSQELTTNLTTLKQVLDDRFAKVCGKNKISDFDRLKDDIGKIKEHQTEDYYTLTAILRMVKQLQGDAPDEQIPGSSSPNKQREMKIQFPSLRKNDIIVIQETSNVPHLGENSSDRGENTNLLNGEQSQDNLSGGEPDEQIPGTSSPETSNVPDRGENSSDRGENTNHLNGEQFQGGEPDEQIPGTSSPETSNVPDRGEHSSDRGENTNHLNGEQLQGNLTGGEPDEQISRSSSPETSNVPDRGENSSDRAENTNLLNGEQAQDNLSGDLEGWDTDSIHSIT</sequence>
<evidence type="ECO:0000256" key="1">
    <source>
        <dbReference type="SAM" id="MobiDB-lite"/>
    </source>
</evidence>
<dbReference type="AlphaFoldDB" id="A0A7D9EH54"/>
<feature type="compositionally biased region" description="Basic and acidic residues" evidence="1">
    <location>
        <begin position="262"/>
        <end position="272"/>
    </location>
</feature>
<feature type="compositionally biased region" description="Polar residues" evidence="1">
    <location>
        <begin position="273"/>
        <end position="286"/>
    </location>
</feature>
<feature type="compositionally biased region" description="Polar residues" evidence="1">
    <location>
        <begin position="162"/>
        <end position="172"/>
    </location>
</feature>
<name>A0A7D9EH54_PARCT</name>
<accession>A0A7D9EH54</accession>
<feature type="compositionally biased region" description="Polar residues" evidence="1">
    <location>
        <begin position="204"/>
        <end position="214"/>
    </location>
</feature>